<protein>
    <submittedName>
        <fullName evidence="2">Transcriptional regulator</fullName>
    </submittedName>
</protein>
<dbReference type="Proteomes" id="UP000230390">
    <property type="component" value="Unassembled WGS sequence"/>
</dbReference>
<dbReference type="OrthoDB" id="8755747at2"/>
<dbReference type="InterPro" id="IPR036388">
    <property type="entry name" value="WH-like_DNA-bd_sf"/>
</dbReference>
<reference evidence="2 3" key="1">
    <citation type="submission" date="2017-10" db="EMBL/GenBank/DDBJ databases">
        <title>Massilia psychrophilum sp. nov., a novel purple-pigmented bacterium isolated from Tianshan glacier, Xinjiang Municipality, China.</title>
        <authorList>
            <person name="Wang H."/>
        </authorList>
    </citation>
    <scope>NUCLEOTIDE SEQUENCE [LARGE SCALE GENOMIC DNA]</scope>
    <source>
        <strain evidence="2 3">JCM 30074</strain>
    </source>
</reference>
<dbReference type="Gene3D" id="1.10.10.10">
    <property type="entry name" value="Winged helix-like DNA-binding domain superfamily/Winged helix DNA-binding domain"/>
    <property type="match status" value="1"/>
</dbReference>
<evidence type="ECO:0000313" key="3">
    <source>
        <dbReference type="Proteomes" id="UP000230390"/>
    </source>
</evidence>
<dbReference type="Pfam" id="PF12840">
    <property type="entry name" value="HTH_20"/>
    <property type="match status" value="1"/>
</dbReference>
<dbReference type="InterPro" id="IPR036390">
    <property type="entry name" value="WH_DNA-bd_sf"/>
</dbReference>
<comment type="caution">
    <text evidence="2">The sequence shown here is derived from an EMBL/GenBank/DDBJ whole genome shotgun (WGS) entry which is preliminary data.</text>
</comment>
<evidence type="ECO:0000259" key="1">
    <source>
        <dbReference type="SMART" id="SM00418"/>
    </source>
</evidence>
<dbReference type="InterPro" id="IPR001845">
    <property type="entry name" value="HTH_ArsR_DNA-bd_dom"/>
</dbReference>
<dbReference type="CDD" id="cd00090">
    <property type="entry name" value="HTH_ARSR"/>
    <property type="match status" value="1"/>
</dbReference>
<dbReference type="SMART" id="SM00418">
    <property type="entry name" value="HTH_ARSR"/>
    <property type="match status" value="1"/>
</dbReference>
<proteinExistence type="predicted"/>
<dbReference type="GO" id="GO:0003700">
    <property type="term" value="F:DNA-binding transcription factor activity"/>
    <property type="evidence" value="ECO:0007669"/>
    <property type="project" value="InterPro"/>
</dbReference>
<accession>A0A2G8TGL8</accession>
<name>A0A2G8TGL8_9BURK</name>
<organism evidence="2 3">
    <name type="scientific">Massilia eurypsychrophila</name>
    <dbReference type="NCBI Taxonomy" id="1485217"/>
    <lineage>
        <taxon>Bacteria</taxon>
        <taxon>Pseudomonadati</taxon>
        <taxon>Pseudomonadota</taxon>
        <taxon>Betaproteobacteria</taxon>
        <taxon>Burkholderiales</taxon>
        <taxon>Oxalobacteraceae</taxon>
        <taxon>Telluria group</taxon>
        <taxon>Massilia</taxon>
    </lineage>
</organism>
<sequence length="196" mass="21191">MDAKTRGEISAPEDIALLASGVRQELVDTLAAMGGEASVGELANELGRPMDGLYYHLELLRKGGMVKENKHPDSGERRFRLAGAKGVPLRMVYKPSVPGVSVALTKFSQQLLHIAAQDFAVALALPGVQVSGPRRQLWISRNKGWVSNADLEEVNALLLSLGQLTSQPRSSERGQLVSLAFSLSPIQPKAKRRQAD</sequence>
<dbReference type="AlphaFoldDB" id="A0A2G8TGL8"/>
<feature type="domain" description="HTH arsR-type" evidence="1">
    <location>
        <begin position="15"/>
        <end position="113"/>
    </location>
</feature>
<dbReference type="SUPFAM" id="SSF46785">
    <property type="entry name" value="Winged helix' DNA-binding domain"/>
    <property type="match status" value="1"/>
</dbReference>
<gene>
    <name evidence="2" type="ORF">CR105_08315</name>
</gene>
<dbReference type="EMBL" id="PDOC01000004">
    <property type="protein sequence ID" value="PIL45192.1"/>
    <property type="molecule type" value="Genomic_DNA"/>
</dbReference>
<dbReference type="InterPro" id="IPR011991">
    <property type="entry name" value="ArsR-like_HTH"/>
</dbReference>
<keyword evidence="3" id="KW-1185">Reference proteome</keyword>
<evidence type="ECO:0000313" key="2">
    <source>
        <dbReference type="EMBL" id="PIL45192.1"/>
    </source>
</evidence>